<dbReference type="CDD" id="cd04179">
    <property type="entry name" value="DPM_DPG-synthase_like"/>
    <property type="match status" value="1"/>
</dbReference>
<comment type="caution">
    <text evidence="3">The sequence shown here is derived from an EMBL/GenBank/DDBJ whole genome shotgun (WGS) entry which is preliminary data.</text>
</comment>
<dbReference type="GO" id="GO:0016740">
    <property type="term" value="F:transferase activity"/>
    <property type="evidence" value="ECO:0007669"/>
    <property type="project" value="UniProtKB-KW"/>
</dbReference>
<feature type="transmembrane region" description="Helical" evidence="1">
    <location>
        <begin position="139"/>
        <end position="159"/>
    </location>
</feature>
<accession>A0A7X5QUY6</accession>
<dbReference type="SUPFAM" id="SSF53448">
    <property type="entry name" value="Nucleotide-diphospho-sugar transferases"/>
    <property type="match status" value="1"/>
</dbReference>
<dbReference type="PANTHER" id="PTHR48090:SF7">
    <property type="entry name" value="RFBJ PROTEIN"/>
    <property type="match status" value="1"/>
</dbReference>
<dbReference type="InterPro" id="IPR050256">
    <property type="entry name" value="Glycosyltransferase_2"/>
</dbReference>
<evidence type="ECO:0000313" key="3">
    <source>
        <dbReference type="EMBL" id="NID15777.1"/>
    </source>
</evidence>
<sequence>MQTTTPSHGQDVAVLIPCFNEELAIAEVVRDFRAALPEARIHVFDNASTDRTAEIAREAGAIVRTVGLRGKGNVVRRMFADVDAEVYVLVDGDATYDAASAPAMIERLLHDGSDMLVGVRKDDNLAGAYRSGHRLGNRMLTGCVAMIFGGAFTDMLSGYRVFTRRYVKSFPALSAGFETETELTVHALELRMPWSEMDTPYSARPEGSESKLSTYKDGLRILRMILRLFVAERPLHFFGIVGALSLVVGVAIAVPLLMTYLATHEVPRLPTAILSTGFALVAAISIVCGLIMDAVTRGRREMKRLFYLGIRGPTRP</sequence>
<dbReference type="Pfam" id="PF00535">
    <property type="entry name" value="Glycos_transf_2"/>
    <property type="match status" value="1"/>
</dbReference>
<feature type="domain" description="Glycosyltransferase 2-like" evidence="2">
    <location>
        <begin position="14"/>
        <end position="133"/>
    </location>
</feature>
<evidence type="ECO:0000259" key="2">
    <source>
        <dbReference type="Pfam" id="PF00535"/>
    </source>
</evidence>
<dbReference type="AlphaFoldDB" id="A0A7X5QUY6"/>
<keyword evidence="1" id="KW-1133">Transmembrane helix</keyword>
<keyword evidence="4" id="KW-1185">Reference proteome</keyword>
<name>A0A7X5QUY6_9GAMM</name>
<feature type="transmembrane region" description="Helical" evidence="1">
    <location>
        <begin position="273"/>
        <end position="295"/>
    </location>
</feature>
<keyword evidence="3" id="KW-0808">Transferase</keyword>
<evidence type="ECO:0000313" key="4">
    <source>
        <dbReference type="Proteomes" id="UP000518878"/>
    </source>
</evidence>
<dbReference type="InterPro" id="IPR001173">
    <property type="entry name" value="Glyco_trans_2-like"/>
</dbReference>
<dbReference type="Gene3D" id="3.90.550.10">
    <property type="entry name" value="Spore Coat Polysaccharide Biosynthesis Protein SpsA, Chain A"/>
    <property type="match status" value="1"/>
</dbReference>
<reference evidence="3 4" key="1">
    <citation type="journal article" date="2006" name="Int. J. Syst. Evol. Microbiol.">
        <title>Dyella yeojuensis sp. nov., isolated from greenhouse soil in Korea.</title>
        <authorList>
            <person name="Kim B.Y."/>
            <person name="Weon H.Y."/>
            <person name="Lee K.H."/>
            <person name="Seok S.J."/>
            <person name="Kwon S.W."/>
            <person name="Go S.J."/>
            <person name="Stackebrandt E."/>
        </authorList>
    </citation>
    <scope>NUCLEOTIDE SEQUENCE [LARGE SCALE GENOMIC DNA]</scope>
    <source>
        <strain evidence="3 4">DSM 17673</strain>
    </source>
</reference>
<keyword evidence="1" id="KW-0812">Transmembrane</keyword>
<dbReference type="PANTHER" id="PTHR48090">
    <property type="entry name" value="UNDECAPRENYL-PHOSPHATE 4-DEOXY-4-FORMAMIDO-L-ARABINOSE TRANSFERASE-RELATED"/>
    <property type="match status" value="1"/>
</dbReference>
<gene>
    <name evidence="3" type="ORF">HBF32_09945</name>
</gene>
<dbReference type="Proteomes" id="UP000518878">
    <property type="component" value="Unassembled WGS sequence"/>
</dbReference>
<protein>
    <submittedName>
        <fullName evidence="3">Glycosyltransferase</fullName>
    </submittedName>
</protein>
<dbReference type="EMBL" id="JAAQTL010000001">
    <property type="protein sequence ID" value="NID15777.1"/>
    <property type="molecule type" value="Genomic_DNA"/>
</dbReference>
<dbReference type="RefSeq" id="WP_166699474.1">
    <property type="nucleotide sequence ID" value="NZ_JAAQTL010000001.1"/>
</dbReference>
<evidence type="ECO:0000256" key="1">
    <source>
        <dbReference type="SAM" id="Phobius"/>
    </source>
</evidence>
<organism evidence="3 4">
    <name type="scientific">Luteibacter yeojuensis</name>
    <dbReference type="NCBI Taxonomy" id="345309"/>
    <lineage>
        <taxon>Bacteria</taxon>
        <taxon>Pseudomonadati</taxon>
        <taxon>Pseudomonadota</taxon>
        <taxon>Gammaproteobacteria</taxon>
        <taxon>Lysobacterales</taxon>
        <taxon>Rhodanobacteraceae</taxon>
        <taxon>Luteibacter</taxon>
    </lineage>
</organism>
<feature type="transmembrane region" description="Helical" evidence="1">
    <location>
        <begin position="237"/>
        <end position="261"/>
    </location>
</feature>
<dbReference type="InterPro" id="IPR029044">
    <property type="entry name" value="Nucleotide-diphossugar_trans"/>
</dbReference>
<proteinExistence type="predicted"/>
<keyword evidence="1" id="KW-0472">Membrane</keyword>